<dbReference type="InterPro" id="IPR036388">
    <property type="entry name" value="WH-like_DNA-bd_sf"/>
</dbReference>
<dbReference type="GO" id="GO:0003677">
    <property type="term" value="F:DNA binding"/>
    <property type="evidence" value="ECO:0007669"/>
    <property type="project" value="UniProtKB-KW"/>
</dbReference>
<reference evidence="5 6" key="1">
    <citation type="submission" date="2016-11" db="EMBL/GenBank/DDBJ databases">
        <authorList>
            <person name="Jaros S."/>
            <person name="Januszkiewicz K."/>
            <person name="Wedrychowicz H."/>
        </authorList>
    </citation>
    <scope>NUCLEOTIDE SEQUENCE [LARGE SCALE GENOMIC DNA]</scope>
    <source>
        <strain evidence="5 6">DSM 26883</strain>
    </source>
</reference>
<keyword evidence="6" id="KW-1185">Reference proteome</keyword>
<dbReference type="STRING" id="871325.SAMN05444349_11652"/>
<accession>A0A1M5AS92</accession>
<organism evidence="5 6">
    <name type="scientific">Bacteroides faecichinchillae</name>
    <dbReference type="NCBI Taxonomy" id="871325"/>
    <lineage>
        <taxon>Bacteria</taxon>
        <taxon>Pseudomonadati</taxon>
        <taxon>Bacteroidota</taxon>
        <taxon>Bacteroidia</taxon>
        <taxon>Bacteroidales</taxon>
        <taxon>Bacteroidaceae</taxon>
        <taxon>Bacteroides</taxon>
    </lineage>
</organism>
<dbReference type="RefSeq" id="WP_025075920.1">
    <property type="nucleotide sequence ID" value="NZ_FQVD01000016.1"/>
</dbReference>
<protein>
    <submittedName>
        <fullName evidence="5">Predicted transcriptional regulator</fullName>
    </submittedName>
</protein>
<dbReference type="AlphaFoldDB" id="A0A1M5AS92"/>
<evidence type="ECO:0000256" key="1">
    <source>
        <dbReference type="ARBA" id="ARBA00011046"/>
    </source>
</evidence>
<dbReference type="InterPro" id="IPR036390">
    <property type="entry name" value="WH_DNA-bd_sf"/>
</dbReference>
<dbReference type="OrthoDB" id="1098508at2"/>
<evidence type="ECO:0000313" key="5">
    <source>
        <dbReference type="EMBL" id="SHF33110.1"/>
    </source>
</evidence>
<evidence type="ECO:0000313" key="6">
    <source>
        <dbReference type="Proteomes" id="UP000184436"/>
    </source>
</evidence>
<dbReference type="InterPro" id="IPR005650">
    <property type="entry name" value="BlaI_family"/>
</dbReference>
<evidence type="ECO:0000256" key="2">
    <source>
        <dbReference type="ARBA" id="ARBA00023015"/>
    </source>
</evidence>
<dbReference type="EMBL" id="FQVD01000016">
    <property type="protein sequence ID" value="SHF33110.1"/>
    <property type="molecule type" value="Genomic_DNA"/>
</dbReference>
<dbReference type="Gene3D" id="1.10.10.10">
    <property type="entry name" value="Winged helix-like DNA-binding domain superfamily/Winged helix DNA-binding domain"/>
    <property type="match status" value="1"/>
</dbReference>
<evidence type="ECO:0000256" key="4">
    <source>
        <dbReference type="ARBA" id="ARBA00023163"/>
    </source>
</evidence>
<dbReference type="Proteomes" id="UP000184436">
    <property type="component" value="Unassembled WGS sequence"/>
</dbReference>
<keyword evidence="4" id="KW-0804">Transcription</keyword>
<proteinExistence type="inferred from homology"/>
<keyword evidence="2" id="KW-0805">Transcription regulation</keyword>
<dbReference type="Pfam" id="PF03965">
    <property type="entry name" value="Penicillinase_R"/>
    <property type="match status" value="1"/>
</dbReference>
<dbReference type="GO" id="GO:0045892">
    <property type="term" value="P:negative regulation of DNA-templated transcription"/>
    <property type="evidence" value="ECO:0007669"/>
    <property type="project" value="InterPro"/>
</dbReference>
<comment type="similarity">
    <text evidence="1">Belongs to the BlaI transcriptional regulatory family.</text>
</comment>
<sequence length="123" mass="14512">MEKLSIQEEEVMIYIWELQNCFVKDIVAKFPQPAPPYTTVASIVKNLERKGYVSPKRVGNTYEYTPTIRENEYKRHFMSGVVRNYFENSYKEMVSFFAKDNKISANDLKEIIDLIEKGKEENK</sequence>
<dbReference type="SUPFAM" id="SSF46785">
    <property type="entry name" value="Winged helix' DNA-binding domain"/>
    <property type="match status" value="1"/>
</dbReference>
<evidence type="ECO:0000256" key="3">
    <source>
        <dbReference type="ARBA" id="ARBA00023125"/>
    </source>
</evidence>
<dbReference type="PIRSF" id="PIRSF019455">
    <property type="entry name" value="CopR_AtkY"/>
    <property type="match status" value="1"/>
</dbReference>
<keyword evidence="3" id="KW-0238">DNA-binding</keyword>
<name>A0A1M5AS92_9BACE</name>
<dbReference type="Gene3D" id="1.10.4040.10">
    <property type="entry name" value="Penicillinase repressor domain"/>
    <property type="match status" value="1"/>
</dbReference>
<gene>
    <name evidence="5" type="ORF">SAMN05444349_11652</name>
</gene>